<evidence type="ECO:0000256" key="11">
    <source>
        <dbReference type="ARBA" id="ARBA00023146"/>
    </source>
</evidence>
<feature type="binding site" evidence="12">
    <location>
        <position position="279"/>
    </location>
    <ligand>
        <name>ATP</name>
        <dbReference type="ChEBI" id="CHEBI:30616"/>
    </ligand>
</feature>
<evidence type="ECO:0000256" key="4">
    <source>
        <dbReference type="ARBA" id="ARBA00022490"/>
    </source>
</evidence>
<dbReference type="Gene3D" id="3.40.50.620">
    <property type="entry name" value="HUPs"/>
    <property type="match status" value="1"/>
</dbReference>
<dbReference type="SMART" id="SM00840">
    <property type="entry name" value="DALR_2"/>
    <property type="match status" value="1"/>
</dbReference>
<comment type="catalytic activity">
    <reaction evidence="12">
        <text>tRNA(Cys) + L-cysteine + ATP = L-cysteinyl-tRNA(Cys) + AMP + diphosphate</text>
        <dbReference type="Rhea" id="RHEA:17773"/>
        <dbReference type="Rhea" id="RHEA-COMP:9661"/>
        <dbReference type="Rhea" id="RHEA-COMP:9679"/>
        <dbReference type="ChEBI" id="CHEBI:30616"/>
        <dbReference type="ChEBI" id="CHEBI:33019"/>
        <dbReference type="ChEBI" id="CHEBI:35235"/>
        <dbReference type="ChEBI" id="CHEBI:78442"/>
        <dbReference type="ChEBI" id="CHEBI:78517"/>
        <dbReference type="ChEBI" id="CHEBI:456215"/>
        <dbReference type="EC" id="6.1.1.16"/>
    </reaction>
</comment>
<feature type="short sequence motif" description="'KMSKS' region" evidence="12">
    <location>
        <begin position="276"/>
        <end position="280"/>
    </location>
</feature>
<dbReference type="Pfam" id="PF09190">
    <property type="entry name" value="DALR_2"/>
    <property type="match status" value="1"/>
</dbReference>
<dbReference type="InterPro" id="IPR056411">
    <property type="entry name" value="CysS_C"/>
</dbReference>
<dbReference type="EMBL" id="FNAL01000009">
    <property type="protein sequence ID" value="SDD80955.1"/>
    <property type="molecule type" value="Genomic_DNA"/>
</dbReference>
<keyword evidence="11 12" id="KW-0030">Aminoacyl-tRNA synthetase</keyword>
<evidence type="ECO:0000313" key="16">
    <source>
        <dbReference type="Proteomes" id="UP000198501"/>
    </source>
</evidence>
<dbReference type="GO" id="GO:0004817">
    <property type="term" value="F:cysteine-tRNA ligase activity"/>
    <property type="evidence" value="ECO:0007669"/>
    <property type="project" value="UniProtKB-UniRule"/>
</dbReference>
<dbReference type="GO" id="GO:0006423">
    <property type="term" value="P:cysteinyl-tRNA aminoacylation"/>
    <property type="evidence" value="ECO:0007669"/>
    <property type="project" value="UniProtKB-UniRule"/>
</dbReference>
<dbReference type="NCBIfam" id="TIGR00435">
    <property type="entry name" value="cysS"/>
    <property type="match status" value="1"/>
</dbReference>
<dbReference type="AlphaFoldDB" id="A0A1G6XU66"/>
<accession>A0A1G6XU66</accession>
<dbReference type="InterPro" id="IPR015803">
    <property type="entry name" value="Cys-tRNA-ligase"/>
</dbReference>
<keyword evidence="7 12" id="KW-0547">Nucleotide-binding</keyword>
<comment type="subcellular location">
    <subcellularLocation>
        <location evidence="1 12">Cytoplasm</location>
    </subcellularLocation>
</comment>
<keyword evidence="10 12" id="KW-0648">Protein biosynthesis</keyword>
<dbReference type="PRINTS" id="PR00983">
    <property type="entry name" value="TRNASYNTHCYS"/>
</dbReference>
<keyword evidence="5 12" id="KW-0436">Ligase</keyword>
<feature type="binding site" evidence="12">
    <location>
        <position position="219"/>
    </location>
    <ligand>
        <name>Zn(2+)</name>
        <dbReference type="ChEBI" id="CHEBI:29105"/>
    </ligand>
</feature>
<dbReference type="PANTHER" id="PTHR10890:SF3">
    <property type="entry name" value="CYSTEINE--TRNA LIGASE, CYTOPLASMIC"/>
    <property type="match status" value="1"/>
</dbReference>
<comment type="cofactor">
    <cofactor evidence="12">
        <name>Zn(2+)</name>
        <dbReference type="ChEBI" id="CHEBI:29105"/>
    </cofactor>
    <text evidence="12">Binds 1 zinc ion per subunit.</text>
</comment>
<dbReference type="GO" id="GO:0005829">
    <property type="term" value="C:cytosol"/>
    <property type="evidence" value="ECO:0007669"/>
    <property type="project" value="TreeGrafter"/>
</dbReference>
<evidence type="ECO:0000256" key="3">
    <source>
        <dbReference type="ARBA" id="ARBA00011245"/>
    </source>
</evidence>
<dbReference type="InterPro" id="IPR009080">
    <property type="entry name" value="tRNAsynth_Ia_anticodon-bd"/>
</dbReference>
<evidence type="ECO:0000256" key="12">
    <source>
        <dbReference type="HAMAP-Rule" id="MF_00041"/>
    </source>
</evidence>
<feature type="binding site" evidence="12">
    <location>
        <position position="38"/>
    </location>
    <ligand>
        <name>Zn(2+)</name>
        <dbReference type="ChEBI" id="CHEBI:29105"/>
    </ligand>
</feature>
<sequence>MTTPLADAMSQLAIYDSLTGGKRPFEPLKAGKVGMYVCGMTVYDYCHIGHARMMIGFDMVVRWLTQLGYDVNYVRNITDIDDKIIARAAENGEEIGALTQRFITAMHEDFAALGCLVPDAEPRATDHIDDMQTMIETLVTGDYAYAGDNGDVYYAVDSFANYGKLSKRNLDEMQAGSRVDVENDKRNPFDFVLWKAAKPDEPQWASPWGQGRPGWHIECSAMSTKCLGNTFDIHGGGHDLQFPHHENEIAQSEAATGCEYARNWMHVGFINVDGEKMSKSLANFSTIRDVIAKYLPETVRFFLLSSHYRSQVNFSDSALDEAHNSLSRLYNALKLAEQQKGQTIVIDDNLTTEAYRTAAGQDFIKAMNDDFNSSTAISVLFGLARDINKAIKAEEVETAWQLAQQLKALAQVLNILQQPVQQFLQAVIGDKAEDGLTDAAIEGLIVERADAKTNKNFARADEIREQLKEAGIELEDSRAGTTWRRA</sequence>
<dbReference type="Pfam" id="PF23493">
    <property type="entry name" value="CysS_C"/>
    <property type="match status" value="1"/>
</dbReference>
<dbReference type="Proteomes" id="UP001156645">
    <property type="component" value="Unassembled WGS sequence"/>
</dbReference>
<reference evidence="15 16" key="2">
    <citation type="submission" date="2016-10" db="EMBL/GenBank/DDBJ databases">
        <authorList>
            <person name="de Groot N.N."/>
        </authorList>
    </citation>
    <scope>NUCLEOTIDE SEQUENCE [LARGE SCALE GENOMIC DNA]</scope>
    <source>
        <strain evidence="15 16">DSM 23406</strain>
    </source>
</reference>
<dbReference type="CDD" id="cd07963">
    <property type="entry name" value="Anticodon_Ia_Cys"/>
    <property type="match status" value="1"/>
</dbReference>
<dbReference type="InterPro" id="IPR014729">
    <property type="entry name" value="Rossmann-like_a/b/a_fold"/>
</dbReference>
<dbReference type="SUPFAM" id="SSF47323">
    <property type="entry name" value="Anticodon-binding domain of a subclass of class I aminoacyl-tRNA synthetases"/>
    <property type="match status" value="1"/>
</dbReference>
<dbReference type="GO" id="GO:0005524">
    <property type="term" value="F:ATP binding"/>
    <property type="evidence" value="ECO:0007669"/>
    <property type="project" value="UniProtKB-UniRule"/>
</dbReference>
<gene>
    <name evidence="12 14" type="primary">cysS</name>
    <name evidence="14" type="ORF">GCM10007915_20860</name>
    <name evidence="15" type="ORF">SAMN05660405_01408</name>
</gene>
<dbReference type="FunFam" id="3.40.50.620:FF:000009">
    <property type="entry name" value="Cysteine--tRNA ligase"/>
    <property type="match status" value="1"/>
</dbReference>
<organism evidence="15 16">
    <name type="scientific">Psychrobacter pacificensis</name>
    <dbReference type="NCBI Taxonomy" id="112002"/>
    <lineage>
        <taxon>Bacteria</taxon>
        <taxon>Pseudomonadati</taxon>
        <taxon>Pseudomonadota</taxon>
        <taxon>Gammaproteobacteria</taxon>
        <taxon>Moraxellales</taxon>
        <taxon>Moraxellaceae</taxon>
        <taxon>Psychrobacter</taxon>
    </lineage>
</organism>
<dbReference type="Pfam" id="PF01406">
    <property type="entry name" value="tRNA-synt_1e"/>
    <property type="match status" value="1"/>
</dbReference>
<feature type="domain" description="Cysteinyl-tRNA synthetase class Ia DALR" evidence="13">
    <location>
        <begin position="362"/>
        <end position="424"/>
    </location>
</feature>
<evidence type="ECO:0000259" key="13">
    <source>
        <dbReference type="SMART" id="SM00840"/>
    </source>
</evidence>
<dbReference type="SUPFAM" id="SSF52374">
    <property type="entry name" value="Nucleotidylyl transferase"/>
    <property type="match status" value="1"/>
</dbReference>
<comment type="subunit">
    <text evidence="3 12">Monomer.</text>
</comment>
<reference evidence="14" key="1">
    <citation type="journal article" date="2014" name="Int. J. Syst. Evol. Microbiol.">
        <title>Complete genome of a new Firmicutes species belonging to the dominant human colonic microbiota ('Ruminococcus bicirculans') reveals two chromosomes and a selective capacity to utilize plant glucans.</title>
        <authorList>
            <consortium name="NISC Comparative Sequencing Program"/>
            <person name="Wegmann U."/>
            <person name="Louis P."/>
            <person name="Goesmann A."/>
            <person name="Henrissat B."/>
            <person name="Duncan S.H."/>
            <person name="Flint H.J."/>
        </authorList>
    </citation>
    <scope>NUCLEOTIDE SEQUENCE</scope>
    <source>
        <strain evidence="14">NBRC 103191</strain>
    </source>
</reference>
<reference evidence="14" key="4">
    <citation type="submission" date="2023-01" db="EMBL/GenBank/DDBJ databases">
        <title>Draft genome sequence of Psychrobacter pacificensis strain NBRC 103191.</title>
        <authorList>
            <person name="Sun Q."/>
            <person name="Mori K."/>
        </authorList>
    </citation>
    <scope>NUCLEOTIDE SEQUENCE</scope>
    <source>
        <strain evidence="14">NBRC 103191</strain>
    </source>
</reference>
<keyword evidence="8 12" id="KW-0862">Zinc</keyword>
<keyword evidence="6 12" id="KW-0479">Metal-binding</keyword>
<feature type="binding site" evidence="12">
    <location>
        <position position="248"/>
    </location>
    <ligand>
        <name>Zn(2+)</name>
        <dbReference type="ChEBI" id="CHEBI:29105"/>
    </ligand>
</feature>
<evidence type="ECO:0000313" key="15">
    <source>
        <dbReference type="EMBL" id="SDD80955.1"/>
    </source>
</evidence>
<dbReference type="EC" id="6.1.1.16" evidence="12"/>
<evidence type="ECO:0000256" key="2">
    <source>
        <dbReference type="ARBA" id="ARBA00005594"/>
    </source>
</evidence>
<dbReference type="PANTHER" id="PTHR10890">
    <property type="entry name" value="CYSTEINYL-TRNA SYNTHETASE"/>
    <property type="match status" value="1"/>
</dbReference>
<keyword evidence="17" id="KW-1185">Reference proteome</keyword>
<evidence type="ECO:0000256" key="7">
    <source>
        <dbReference type="ARBA" id="ARBA00022741"/>
    </source>
</evidence>
<dbReference type="GO" id="GO:0008270">
    <property type="term" value="F:zinc ion binding"/>
    <property type="evidence" value="ECO:0007669"/>
    <property type="project" value="UniProtKB-UniRule"/>
</dbReference>
<dbReference type="HAMAP" id="MF_00041">
    <property type="entry name" value="Cys_tRNA_synth"/>
    <property type="match status" value="1"/>
</dbReference>
<feature type="short sequence motif" description="'HIGH' region" evidence="12">
    <location>
        <begin position="40"/>
        <end position="50"/>
    </location>
</feature>
<evidence type="ECO:0000313" key="17">
    <source>
        <dbReference type="Proteomes" id="UP001156645"/>
    </source>
</evidence>
<comment type="similarity">
    <text evidence="2 12">Belongs to the class-I aminoacyl-tRNA synthetase family.</text>
</comment>
<dbReference type="RefSeq" id="WP_093069887.1">
    <property type="nucleotide sequence ID" value="NZ_BSOK01000059.1"/>
</dbReference>
<evidence type="ECO:0000256" key="6">
    <source>
        <dbReference type="ARBA" id="ARBA00022723"/>
    </source>
</evidence>
<evidence type="ECO:0000313" key="14">
    <source>
        <dbReference type="EMBL" id="GLR29847.1"/>
    </source>
</evidence>
<evidence type="ECO:0000256" key="10">
    <source>
        <dbReference type="ARBA" id="ARBA00022917"/>
    </source>
</evidence>
<reference evidence="17" key="3">
    <citation type="journal article" date="2019" name="Int. J. Syst. Evol. Microbiol.">
        <title>The Global Catalogue of Microorganisms (GCM) 10K type strain sequencing project: providing services to taxonomists for standard genome sequencing and annotation.</title>
        <authorList>
            <consortium name="The Broad Institute Genomics Platform"/>
            <consortium name="The Broad Institute Genome Sequencing Center for Infectious Disease"/>
            <person name="Wu L."/>
            <person name="Ma J."/>
        </authorList>
    </citation>
    <scope>NUCLEOTIDE SEQUENCE [LARGE SCALE GENOMIC DNA]</scope>
    <source>
        <strain evidence="17">NBRC 103191</strain>
    </source>
</reference>
<protein>
    <recommendedName>
        <fullName evidence="12">Cysteine--tRNA ligase</fullName>
        <ecNumber evidence="12">6.1.1.16</ecNumber>
    </recommendedName>
    <alternativeName>
        <fullName evidence="12">Cysteinyl-tRNA synthetase</fullName>
        <shortName evidence="12">CysRS</shortName>
    </alternativeName>
</protein>
<dbReference type="InterPro" id="IPR015273">
    <property type="entry name" value="Cys-tRNA-synt_Ia_DALR"/>
</dbReference>
<dbReference type="EMBL" id="BSOK01000059">
    <property type="protein sequence ID" value="GLR29847.1"/>
    <property type="molecule type" value="Genomic_DNA"/>
</dbReference>
<evidence type="ECO:0000256" key="5">
    <source>
        <dbReference type="ARBA" id="ARBA00022598"/>
    </source>
</evidence>
<evidence type="ECO:0000256" key="8">
    <source>
        <dbReference type="ARBA" id="ARBA00022833"/>
    </source>
</evidence>
<feature type="binding site" evidence="12">
    <location>
        <position position="244"/>
    </location>
    <ligand>
        <name>Zn(2+)</name>
        <dbReference type="ChEBI" id="CHEBI:29105"/>
    </ligand>
</feature>
<dbReference type="InterPro" id="IPR032678">
    <property type="entry name" value="tRNA-synt_1_cat_dom"/>
</dbReference>
<keyword evidence="4 12" id="KW-0963">Cytoplasm</keyword>
<dbReference type="Gene3D" id="1.20.120.1910">
    <property type="entry name" value="Cysteine-tRNA ligase, C-terminal anti-codon recognition domain"/>
    <property type="match status" value="1"/>
</dbReference>
<dbReference type="InterPro" id="IPR024909">
    <property type="entry name" value="Cys-tRNA/MSH_ligase"/>
</dbReference>
<evidence type="ECO:0000256" key="1">
    <source>
        <dbReference type="ARBA" id="ARBA00004496"/>
    </source>
</evidence>
<proteinExistence type="inferred from homology"/>
<evidence type="ECO:0000256" key="9">
    <source>
        <dbReference type="ARBA" id="ARBA00022840"/>
    </source>
</evidence>
<name>A0A1G6XU66_9GAMM</name>
<dbReference type="Proteomes" id="UP000198501">
    <property type="component" value="Unassembled WGS sequence"/>
</dbReference>
<dbReference type="CDD" id="cd00672">
    <property type="entry name" value="CysRS_core"/>
    <property type="match status" value="1"/>
</dbReference>
<keyword evidence="9 12" id="KW-0067">ATP-binding</keyword>